<organism evidence="2 3">
    <name type="scientific">Helianthus annuus</name>
    <name type="common">Common sunflower</name>
    <dbReference type="NCBI Taxonomy" id="4232"/>
    <lineage>
        <taxon>Eukaryota</taxon>
        <taxon>Viridiplantae</taxon>
        <taxon>Streptophyta</taxon>
        <taxon>Embryophyta</taxon>
        <taxon>Tracheophyta</taxon>
        <taxon>Spermatophyta</taxon>
        <taxon>Magnoliopsida</taxon>
        <taxon>eudicotyledons</taxon>
        <taxon>Gunneridae</taxon>
        <taxon>Pentapetalae</taxon>
        <taxon>asterids</taxon>
        <taxon>campanulids</taxon>
        <taxon>Asterales</taxon>
        <taxon>Asteraceae</taxon>
        <taxon>Asteroideae</taxon>
        <taxon>Heliantheae alliance</taxon>
        <taxon>Heliantheae</taxon>
        <taxon>Helianthus</taxon>
    </lineage>
</organism>
<accession>A0A9K3MXC7</accession>
<protein>
    <submittedName>
        <fullName evidence="2">Uncharacterized protein</fullName>
    </submittedName>
</protein>
<keyword evidence="3" id="KW-1185">Reference proteome</keyword>
<feature type="region of interest" description="Disordered" evidence="1">
    <location>
        <begin position="75"/>
        <end position="115"/>
    </location>
</feature>
<evidence type="ECO:0000313" key="2">
    <source>
        <dbReference type="EMBL" id="KAF5779239.1"/>
    </source>
</evidence>
<comment type="caution">
    <text evidence="2">The sequence shown here is derived from an EMBL/GenBank/DDBJ whole genome shotgun (WGS) entry which is preliminary data.</text>
</comment>
<dbReference type="Proteomes" id="UP000215914">
    <property type="component" value="Unassembled WGS sequence"/>
</dbReference>
<dbReference type="AlphaFoldDB" id="A0A9K3MXC7"/>
<feature type="compositionally biased region" description="Basic and acidic residues" evidence="1">
    <location>
        <begin position="75"/>
        <end position="97"/>
    </location>
</feature>
<gene>
    <name evidence="2" type="ORF">HanXRQr2_Chr12g0557021</name>
</gene>
<proteinExistence type="predicted"/>
<dbReference type="EMBL" id="MNCJ02000327">
    <property type="protein sequence ID" value="KAF5779239.1"/>
    <property type="molecule type" value="Genomic_DNA"/>
</dbReference>
<reference evidence="2" key="1">
    <citation type="journal article" date="2017" name="Nature">
        <title>The sunflower genome provides insights into oil metabolism, flowering and Asterid evolution.</title>
        <authorList>
            <person name="Badouin H."/>
            <person name="Gouzy J."/>
            <person name="Grassa C.J."/>
            <person name="Murat F."/>
            <person name="Staton S.E."/>
            <person name="Cottret L."/>
            <person name="Lelandais-Briere C."/>
            <person name="Owens G.L."/>
            <person name="Carrere S."/>
            <person name="Mayjonade B."/>
            <person name="Legrand L."/>
            <person name="Gill N."/>
            <person name="Kane N.C."/>
            <person name="Bowers J.E."/>
            <person name="Hubner S."/>
            <person name="Bellec A."/>
            <person name="Berard A."/>
            <person name="Berges H."/>
            <person name="Blanchet N."/>
            <person name="Boniface M.C."/>
            <person name="Brunel D."/>
            <person name="Catrice O."/>
            <person name="Chaidir N."/>
            <person name="Claudel C."/>
            <person name="Donnadieu C."/>
            <person name="Faraut T."/>
            <person name="Fievet G."/>
            <person name="Helmstetter N."/>
            <person name="King M."/>
            <person name="Knapp S.J."/>
            <person name="Lai Z."/>
            <person name="Le Paslier M.C."/>
            <person name="Lippi Y."/>
            <person name="Lorenzon L."/>
            <person name="Mandel J.R."/>
            <person name="Marage G."/>
            <person name="Marchand G."/>
            <person name="Marquand E."/>
            <person name="Bret-Mestries E."/>
            <person name="Morien E."/>
            <person name="Nambeesan S."/>
            <person name="Nguyen T."/>
            <person name="Pegot-Espagnet P."/>
            <person name="Pouilly N."/>
            <person name="Raftis F."/>
            <person name="Sallet E."/>
            <person name="Schiex T."/>
            <person name="Thomas J."/>
            <person name="Vandecasteele C."/>
            <person name="Vares D."/>
            <person name="Vear F."/>
            <person name="Vautrin S."/>
            <person name="Crespi M."/>
            <person name="Mangin B."/>
            <person name="Burke J.M."/>
            <person name="Salse J."/>
            <person name="Munos S."/>
            <person name="Vincourt P."/>
            <person name="Rieseberg L.H."/>
            <person name="Langlade N.B."/>
        </authorList>
    </citation>
    <scope>NUCLEOTIDE SEQUENCE</scope>
    <source>
        <tissue evidence="2">Leaves</tissue>
    </source>
</reference>
<reference evidence="2" key="2">
    <citation type="submission" date="2020-06" db="EMBL/GenBank/DDBJ databases">
        <title>Helianthus annuus Genome sequencing and assembly Release 2.</title>
        <authorList>
            <person name="Gouzy J."/>
            <person name="Langlade N."/>
            <person name="Munos S."/>
        </authorList>
    </citation>
    <scope>NUCLEOTIDE SEQUENCE</scope>
    <source>
        <tissue evidence="2">Leaves</tissue>
    </source>
</reference>
<name>A0A9K3MXC7_HELAN</name>
<sequence>MTSKSVSYKEVALAPPGTVLKPLLEKIEEVVEENKVKSDELDGSNDALEEVKIEEADVDEKIPEDEVIKEVDIVHERESKSEEEIEDSESRINKSESKISASAQPFSPGQPLTRPLTTNVYDVIASQGNECRRQARELSKCGIVIMR</sequence>
<feature type="compositionally biased region" description="Polar residues" evidence="1">
    <location>
        <begin position="98"/>
        <end position="107"/>
    </location>
</feature>
<dbReference type="Gramene" id="mRNA:HanXRQr2_Chr12g0557021">
    <property type="protein sequence ID" value="CDS:HanXRQr2_Chr12g0557021.1"/>
    <property type="gene ID" value="HanXRQr2_Chr12g0557021"/>
</dbReference>
<evidence type="ECO:0000313" key="3">
    <source>
        <dbReference type="Proteomes" id="UP000215914"/>
    </source>
</evidence>
<evidence type="ECO:0000256" key="1">
    <source>
        <dbReference type="SAM" id="MobiDB-lite"/>
    </source>
</evidence>